<feature type="compositionally biased region" description="Polar residues" evidence="1">
    <location>
        <begin position="106"/>
        <end position="117"/>
    </location>
</feature>
<dbReference type="Proteomes" id="UP001521785">
    <property type="component" value="Unassembled WGS sequence"/>
</dbReference>
<evidence type="ECO:0000313" key="2">
    <source>
        <dbReference type="EMBL" id="KAL1608156.1"/>
    </source>
</evidence>
<evidence type="ECO:0000256" key="1">
    <source>
        <dbReference type="SAM" id="MobiDB-lite"/>
    </source>
</evidence>
<proteinExistence type="predicted"/>
<organism evidence="2 3">
    <name type="scientific">Paraconiothyrium brasiliense</name>
    <dbReference type="NCBI Taxonomy" id="300254"/>
    <lineage>
        <taxon>Eukaryota</taxon>
        <taxon>Fungi</taxon>
        <taxon>Dikarya</taxon>
        <taxon>Ascomycota</taxon>
        <taxon>Pezizomycotina</taxon>
        <taxon>Dothideomycetes</taxon>
        <taxon>Pleosporomycetidae</taxon>
        <taxon>Pleosporales</taxon>
        <taxon>Massarineae</taxon>
        <taxon>Didymosphaeriaceae</taxon>
        <taxon>Paraconiothyrium</taxon>
    </lineage>
</organism>
<reference evidence="2 3" key="1">
    <citation type="submission" date="2024-02" db="EMBL/GenBank/DDBJ databases">
        <title>De novo assembly and annotation of 12 fungi associated with fruit tree decline syndrome in Ontario, Canada.</title>
        <authorList>
            <person name="Sulman M."/>
            <person name="Ellouze W."/>
            <person name="Ilyukhin E."/>
        </authorList>
    </citation>
    <scope>NUCLEOTIDE SEQUENCE [LARGE SCALE GENOMIC DNA]</scope>
    <source>
        <strain evidence="2 3">M42-189</strain>
    </source>
</reference>
<name>A0ABR3RUP5_9PLEO</name>
<keyword evidence="3" id="KW-1185">Reference proteome</keyword>
<evidence type="ECO:0000313" key="3">
    <source>
        <dbReference type="Proteomes" id="UP001521785"/>
    </source>
</evidence>
<protein>
    <submittedName>
        <fullName evidence="2">Uncharacterized protein</fullName>
    </submittedName>
</protein>
<dbReference type="EMBL" id="JAKJXO020000003">
    <property type="protein sequence ID" value="KAL1608156.1"/>
    <property type="molecule type" value="Genomic_DNA"/>
</dbReference>
<accession>A0ABR3RUP5</accession>
<sequence>MDFILRQQLTSDELPPWAGIVFKYPVDSDTLSEKLREAYPDCKTLRERKHRAAIDFLSAELSRMQAGNSNTDAICLDNFRFPAQEPAPDASKSLATDKKMAKDQGPWSTYATRNPSETALPDYVLDPDVTHSLSSPQTPVYGFQPDLTFYEGQWDPRQNQPSEYPPPG</sequence>
<comment type="caution">
    <text evidence="2">The sequence shown here is derived from an EMBL/GenBank/DDBJ whole genome shotgun (WGS) entry which is preliminary data.</text>
</comment>
<gene>
    <name evidence="2" type="ORF">SLS60_003095</name>
</gene>
<feature type="region of interest" description="Disordered" evidence="1">
    <location>
        <begin position="85"/>
        <end position="144"/>
    </location>
</feature>